<dbReference type="InterPro" id="IPR050248">
    <property type="entry name" value="Polysacc_deacetylase_ArnD"/>
</dbReference>
<accession>A0A6I4WDT9</accession>
<dbReference type="PROSITE" id="PS51257">
    <property type="entry name" value="PROKAR_LIPOPROTEIN"/>
    <property type="match status" value="1"/>
</dbReference>
<dbReference type="GO" id="GO:0005975">
    <property type="term" value="P:carbohydrate metabolic process"/>
    <property type="evidence" value="ECO:0007669"/>
    <property type="project" value="InterPro"/>
</dbReference>
<sequence>MRGVRFGAVIGGLALLAGCAAHVRSPERDGIVPAAPPAPTAAPSTDPAQAWARWDLKPLPPAPPAPAAPAIALKATGPVPVFSSVPTKDRVVFVTLDDGNEKDPRFVDMLADLRVPVTLFLTDTAIQNDYGYFRKLQSSGAVIENHTVTHPQLPLLGVDGQRRELCDDQKILRREYGRRPVLLRPPYGQWNSVTQQAAAECGLRAIVLWRASMQIHDFQYDDPERKLRPGDILLAHFRGPKELKGETMTEMFAELLRRVHRQGFAVARLEDYVRAP</sequence>
<dbReference type="Gene3D" id="3.20.20.370">
    <property type="entry name" value="Glycoside hydrolase/deacetylase"/>
    <property type="match status" value="1"/>
</dbReference>
<evidence type="ECO:0000259" key="1">
    <source>
        <dbReference type="PROSITE" id="PS51677"/>
    </source>
</evidence>
<dbReference type="Pfam" id="PF01522">
    <property type="entry name" value="Polysacc_deac_1"/>
    <property type="match status" value="1"/>
</dbReference>
<dbReference type="InterPro" id="IPR002509">
    <property type="entry name" value="NODB_dom"/>
</dbReference>
<dbReference type="InterPro" id="IPR011330">
    <property type="entry name" value="Glyco_hydro/deAcase_b/a-brl"/>
</dbReference>
<dbReference type="OrthoDB" id="3373088at2"/>
<dbReference type="EMBL" id="WUTW01000002">
    <property type="protein sequence ID" value="MXQ65164.1"/>
    <property type="molecule type" value="Genomic_DNA"/>
</dbReference>
<evidence type="ECO:0000313" key="2">
    <source>
        <dbReference type="EMBL" id="MXQ65164.1"/>
    </source>
</evidence>
<dbReference type="PROSITE" id="PS51677">
    <property type="entry name" value="NODB"/>
    <property type="match status" value="1"/>
</dbReference>
<dbReference type="Proteomes" id="UP000431901">
    <property type="component" value="Unassembled WGS sequence"/>
</dbReference>
<evidence type="ECO:0000313" key="3">
    <source>
        <dbReference type="Proteomes" id="UP000431901"/>
    </source>
</evidence>
<dbReference type="PANTHER" id="PTHR10587:SF134">
    <property type="entry name" value="SECRETED PROTEIN"/>
    <property type="match status" value="1"/>
</dbReference>
<dbReference type="RefSeq" id="WP_161103298.1">
    <property type="nucleotide sequence ID" value="NZ_JBHLYI010000010.1"/>
</dbReference>
<comment type="caution">
    <text evidence="2">The sequence shown here is derived from an EMBL/GenBank/DDBJ whole genome shotgun (WGS) entry which is preliminary data.</text>
</comment>
<name>A0A6I4WDT9_9ACTN</name>
<dbReference type="AlphaFoldDB" id="A0A6I4WDT9"/>
<dbReference type="CDD" id="cd10917">
    <property type="entry name" value="CE4_NodB_like_6s_7s"/>
    <property type="match status" value="1"/>
</dbReference>
<dbReference type="PANTHER" id="PTHR10587">
    <property type="entry name" value="GLYCOSYL TRANSFERASE-RELATED"/>
    <property type="match status" value="1"/>
</dbReference>
<dbReference type="SUPFAM" id="SSF88713">
    <property type="entry name" value="Glycoside hydrolase/deacetylase"/>
    <property type="match status" value="1"/>
</dbReference>
<protein>
    <submittedName>
        <fullName evidence="2">Polysaccharide deacetylase family protein</fullName>
    </submittedName>
</protein>
<gene>
    <name evidence="2" type="ORF">GQ466_14075</name>
</gene>
<reference evidence="2 3" key="1">
    <citation type="submission" date="2019-12" db="EMBL/GenBank/DDBJ databases">
        <title>Nocardia macrotermitis sp. nov. and Nocardia aurantia sp. nov., isolated from the gut of the fungus growing-termite Macrotermes natalensis.</title>
        <authorList>
            <person name="Christine B."/>
            <person name="Rene B."/>
        </authorList>
    </citation>
    <scope>NUCLEOTIDE SEQUENCE [LARGE SCALE GENOMIC DNA]</scope>
    <source>
        <strain evidence="2 3">DSM 102126</strain>
    </source>
</reference>
<keyword evidence="3" id="KW-1185">Reference proteome</keyword>
<feature type="domain" description="NodB homology" evidence="1">
    <location>
        <begin position="90"/>
        <end position="276"/>
    </location>
</feature>
<dbReference type="GO" id="GO:0016810">
    <property type="term" value="F:hydrolase activity, acting on carbon-nitrogen (but not peptide) bonds"/>
    <property type="evidence" value="ECO:0007669"/>
    <property type="project" value="InterPro"/>
</dbReference>
<proteinExistence type="predicted"/>
<organism evidence="2 3">
    <name type="scientific">Actinomadura rayongensis</name>
    <dbReference type="NCBI Taxonomy" id="1429076"/>
    <lineage>
        <taxon>Bacteria</taxon>
        <taxon>Bacillati</taxon>
        <taxon>Actinomycetota</taxon>
        <taxon>Actinomycetes</taxon>
        <taxon>Streptosporangiales</taxon>
        <taxon>Thermomonosporaceae</taxon>
        <taxon>Actinomadura</taxon>
    </lineage>
</organism>